<gene>
    <name evidence="3" type="ORF">Dsin_011571</name>
</gene>
<feature type="compositionally biased region" description="Basic and acidic residues" evidence="1">
    <location>
        <begin position="11"/>
        <end position="29"/>
    </location>
</feature>
<evidence type="ECO:0000256" key="1">
    <source>
        <dbReference type="SAM" id="MobiDB-lite"/>
    </source>
</evidence>
<dbReference type="Proteomes" id="UP001281410">
    <property type="component" value="Unassembled WGS sequence"/>
</dbReference>
<sequence>MTSGEVELIGDDQRREGADQRRRDGEGRTKMKMRRKQIRRRSRWRAESCDIGRERERERERSHGGTKAAERKMRNQLKDLIKTIVGEWYEGKITQLDHYDDHRDIDIALNRLHHDGSADEMRFMLDHQSIRFSKVEFCLITELKFGVIPDTARYDMVENGIHQRYFGGLDEVDYEQLRPVLRIGVFEQQYDAVKLCLLYMMNWILMGLDEREKIPVWQIYLVEDLDAFDAFP</sequence>
<protein>
    <recommendedName>
        <fullName evidence="2">DUF1985 domain-containing protein</fullName>
    </recommendedName>
</protein>
<evidence type="ECO:0000313" key="4">
    <source>
        <dbReference type="Proteomes" id="UP001281410"/>
    </source>
</evidence>
<keyword evidence="4" id="KW-1185">Reference proteome</keyword>
<feature type="region of interest" description="Disordered" evidence="1">
    <location>
        <begin position="1"/>
        <end position="47"/>
    </location>
</feature>
<dbReference type="PANTHER" id="PTHR48449:SF1">
    <property type="entry name" value="DUF1985 DOMAIN-CONTAINING PROTEIN"/>
    <property type="match status" value="1"/>
</dbReference>
<feature type="domain" description="DUF1985" evidence="2">
    <location>
        <begin position="117"/>
        <end position="232"/>
    </location>
</feature>
<organism evidence="3 4">
    <name type="scientific">Dipteronia sinensis</name>
    <dbReference type="NCBI Taxonomy" id="43782"/>
    <lineage>
        <taxon>Eukaryota</taxon>
        <taxon>Viridiplantae</taxon>
        <taxon>Streptophyta</taxon>
        <taxon>Embryophyta</taxon>
        <taxon>Tracheophyta</taxon>
        <taxon>Spermatophyta</taxon>
        <taxon>Magnoliopsida</taxon>
        <taxon>eudicotyledons</taxon>
        <taxon>Gunneridae</taxon>
        <taxon>Pentapetalae</taxon>
        <taxon>rosids</taxon>
        <taxon>malvids</taxon>
        <taxon>Sapindales</taxon>
        <taxon>Sapindaceae</taxon>
        <taxon>Hippocastanoideae</taxon>
        <taxon>Acereae</taxon>
        <taxon>Dipteronia</taxon>
    </lineage>
</organism>
<dbReference type="EMBL" id="JANJYJ010000003">
    <property type="protein sequence ID" value="KAK3224546.1"/>
    <property type="molecule type" value="Genomic_DNA"/>
</dbReference>
<dbReference type="InterPro" id="IPR015410">
    <property type="entry name" value="DUF1985"/>
</dbReference>
<name>A0AAE0AUH3_9ROSI</name>
<feature type="region of interest" description="Disordered" evidence="1">
    <location>
        <begin position="52"/>
        <end position="71"/>
    </location>
</feature>
<reference evidence="3" key="1">
    <citation type="journal article" date="2023" name="Plant J.">
        <title>Genome sequences and population genomics provide insights into the demographic history, inbreeding, and mutation load of two 'living fossil' tree species of Dipteronia.</title>
        <authorList>
            <person name="Feng Y."/>
            <person name="Comes H.P."/>
            <person name="Chen J."/>
            <person name="Zhu S."/>
            <person name="Lu R."/>
            <person name="Zhang X."/>
            <person name="Li P."/>
            <person name="Qiu J."/>
            <person name="Olsen K.M."/>
            <person name="Qiu Y."/>
        </authorList>
    </citation>
    <scope>NUCLEOTIDE SEQUENCE</scope>
    <source>
        <strain evidence="3">NBL</strain>
    </source>
</reference>
<feature type="compositionally biased region" description="Basic residues" evidence="1">
    <location>
        <begin position="30"/>
        <end position="43"/>
    </location>
</feature>
<accession>A0AAE0AUH3</accession>
<comment type="caution">
    <text evidence="3">The sequence shown here is derived from an EMBL/GenBank/DDBJ whole genome shotgun (WGS) entry which is preliminary data.</text>
</comment>
<dbReference type="AlphaFoldDB" id="A0AAE0AUH3"/>
<evidence type="ECO:0000313" key="3">
    <source>
        <dbReference type="EMBL" id="KAK3224546.1"/>
    </source>
</evidence>
<dbReference type="Pfam" id="PF09331">
    <property type="entry name" value="DUF1985"/>
    <property type="match status" value="1"/>
</dbReference>
<evidence type="ECO:0000259" key="2">
    <source>
        <dbReference type="Pfam" id="PF09331"/>
    </source>
</evidence>
<dbReference type="PANTHER" id="PTHR48449">
    <property type="entry name" value="DUF1985 DOMAIN-CONTAINING PROTEIN"/>
    <property type="match status" value="1"/>
</dbReference>
<proteinExistence type="predicted"/>